<accession>A0A084WI32</accession>
<organism evidence="2">
    <name type="scientific">Anopheles sinensis</name>
    <name type="common">Mosquito</name>
    <dbReference type="NCBI Taxonomy" id="74873"/>
    <lineage>
        <taxon>Eukaryota</taxon>
        <taxon>Metazoa</taxon>
        <taxon>Ecdysozoa</taxon>
        <taxon>Arthropoda</taxon>
        <taxon>Hexapoda</taxon>
        <taxon>Insecta</taxon>
        <taxon>Pterygota</taxon>
        <taxon>Neoptera</taxon>
        <taxon>Endopterygota</taxon>
        <taxon>Diptera</taxon>
        <taxon>Nematocera</taxon>
        <taxon>Culicoidea</taxon>
        <taxon>Culicidae</taxon>
        <taxon>Anophelinae</taxon>
        <taxon>Anopheles</taxon>
    </lineage>
</organism>
<proteinExistence type="predicted"/>
<dbReference type="VEuPathDB" id="VectorBase:ASIC017902"/>
<keyword evidence="4" id="KW-1185">Reference proteome</keyword>
<gene>
    <name evidence="2" type="ORF">ZHAS_00017902</name>
</gene>
<evidence type="ECO:0000256" key="1">
    <source>
        <dbReference type="SAM" id="MobiDB-lite"/>
    </source>
</evidence>
<dbReference type="EMBL" id="ATLV01023911">
    <property type="status" value="NOT_ANNOTATED_CDS"/>
    <property type="molecule type" value="Genomic_DNA"/>
</dbReference>
<sequence length="112" mass="12097">MAPRCILTAKVSGRVCGRSRTTTTGLNLILIAHKSPVTSLTGSTQIGRVQRGKRPVPGKGSDPFKFNAPKRGTVRENVTGMPTPASEKTSCPTGFLAGRYRKWSYQFQLTAC</sequence>
<evidence type="ECO:0000313" key="3">
    <source>
        <dbReference type="EnsemblMetazoa" id="ASIC017902-PA"/>
    </source>
</evidence>
<reference evidence="2 4" key="1">
    <citation type="journal article" date="2014" name="BMC Genomics">
        <title>Genome sequence of Anopheles sinensis provides insight into genetics basis of mosquito competence for malaria parasites.</title>
        <authorList>
            <person name="Zhou D."/>
            <person name="Zhang D."/>
            <person name="Ding G."/>
            <person name="Shi L."/>
            <person name="Hou Q."/>
            <person name="Ye Y."/>
            <person name="Xu Y."/>
            <person name="Zhou H."/>
            <person name="Xiong C."/>
            <person name="Li S."/>
            <person name="Yu J."/>
            <person name="Hong S."/>
            <person name="Yu X."/>
            <person name="Zou P."/>
            <person name="Chen C."/>
            <person name="Chang X."/>
            <person name="Wang W."/>
            <person name="Lv Y."/>
            <person name="Sun Y."/>
            <person name="Ma L."/>
            <person name="Shen B."/>
            <person name="Zhu C."/>
        </authorList>
    </citation>
    <scope>NUCLEOTIDE SEQUENCE [LARGE SCALE GENOMIC DNA]</scope>
</reference>
<dbReference type="AlphaFoldDB" id="A0A084WI32"/>
<evidence type="ECO:0000313" key="2">
    <source>
        <dbReference type="EMBL" id="KFB49876.1"/>
    </source>
</evidence>
<feature type="region of interest" description="Disordered" evidence="1">
    <location>
        <begin position="41"/>
        <end position="89"/>
    </location>
</feature>
<name>A0A084WI32_ANOSI</name>
<dbReference type="Proteomes" id="UP000030765">
    <property type="component" value="Unassembled WGS sequence"/>
</dbReference>
<dbReference type="EMBL" id="KE525347">
    <property type="protein sequence ID" value="KFB49876.1"/>
    <property type="molecule type" value="Genomic_DNA"/>
</dbReference>
<dbReference type="EnsemblMetazoa" id="ASIC017902-RA">
    <property type="protein sequence ID" value="ASIC017902-PA"/>
    <property type="gene ID" value="ASIC017902"/>
</dbReference>
<protein>
    <submittedName>
        <fullName evidence="2 3">Uncharacterized protein</fullName>
    </submittedName>
</protein>
<evidence type="ECO:0000313" key="4">
    <source>
        <dbReference type="Proteomes" id="UP000030765"/>
    </source>
</evidence>
<reference evidence="3" key="2">
    <citation type="submission" date="2020-05" db="UniProtKB">
        <authorList>
            <consortium name="EnsemblMetazoa"/>
        </authorList>
    </citation>
    <scope>IDENTIFICATION</scope>
</reference>